<keyword evidence="18" id="KW-0786">Thiamine pyrophosphate</keyword>
<evidence type="ECO:0000256" key="29">
    <source>
        <dbReference type="ARBA" id="ARBA00049135"/>
    </source>
</evidence>
<keyword evidence="14" id="KW-0479">Metal-binding</keyword>
<evidence type="ECO:0000256" key="9">
    <source>
        <dbReference type="ARBA" id="ARBA00013148"/>
    </source>
</evidence>
<evidence type="ECO:0000256" key="18">
    <source>
        <dbReference type="ARBA" id="ARBA00023052"/>
    </source>
</evidence>
<keyword evidence="16" id="KW-0460">Magnesium</keyword>
<evidence type="ECO:0000256" key="34">
    <source>
        <dbReference type="SAM" id="MobiDB-lite"/>
    </source>
</evidence>
<dbReference type="InterPro" id="IPR042179">
    <property type="entry name" value="KGD_C_sf"/>
</dbReference>
<dbReference type="FunFam" id="3.40.50.970:FF:000018">
    <property type="entry name" value="2-oxoglutarate dehydrogenase E1 component"/>
    <property type="match status" value="1"/>
</dbReference>
<comment type="caution">
    <text evidence="36">The sequence shown here is derived from an EMBL/GenBank/DDBJ whole genome shotgun (WGS) entry which is preliminary data.</text>
</comment>
<feature type="region of interest" description="Disordered" evidence="34">
    <location>
        <begin position="22"/>
        <end position="174"/>
    </location>
</feature>
<dbReference type="EC" id="2.2.1.5" evidence="9"/>
<dbReference type="PANTHER" id="PTHR23152:SF4">
    <property type="entry name" value="2-OXOADIPATE DEHYDROGENASE COMPLEX COMPONENT E1"/>
    <property type="match status" value="1"/>
</dbReference>
<dbReference type="GO" id="GO:0050439">
    <property type="term" value="F:2-hydroxy-3-oxoadipate synthase activity"/>
    <property type="evidence" value="ECO:0007669"/>
    <property type="project" value="UniProtKB-EC"/>
</dbReference>
<dbReference type="SMART" id="SM00861">
    <property type="entry name" value="Transket_pyr"/>
    <property type="match status" value="1"/>
</dbReference>
<keyword evidence="13" id="KW-0808">Transferase</keyword>
<dbReference type="SUPFAM" id="SSF52518">
    <property type="entry name" value="Thiamin diphosphate-binding fold (THDP-binding)"/>
    <property type="match status" value="2"/>
</dbReference>
<dbReference type="NCBIfam" id="TIGR00239">
    <property type="entry name" value="2oxo_dh_E1"/>
    <property type="match status" value="1"/>
</dbReference>
<dbReference type="Gene3D" id="3.40.50.12470">
    <property type="match status" value="1"/>
</dbReference>
<evidence type="ECO:0000256" key="27">
    <source>
        <dbReference type="ARBA" id="ARBA00033243"/>
    </source>
</evidence>
<name>A0A839QC32_MYCIR</name>
<dbReference type="InterPro" id="IPR005475">
    <property type="entry name" value="Transketolase-like_Pyr-bd"/>
</dbReference>
<gene>
    <name evidence="36" type="ORF">FHR72_005020</name>
</gene>
<keyword evidence="19 33" id="KW-0175">Coiled coil</keyword>
<evidence type="ECO:0000256" key="21">
    <source>
        <dbReference type="ARBA" id="ARBA00023268"/>
    </source>
</evidence>
<feature type="compositionally biased region" description="Basic and acidic residues" evidence="34">
    <location>
        <begin position="88"/>
        <end position="109"/>
    </location>
</feature>
<dbReference type="Pfam" id="PF16078">
    <property type="entry name" value="2-oxogl_dehyd_N"/>
    <property type="match status" value="1"/>
</dbReference>
<comment type="function">
    <text evidence="32">Shows three enzymatic activities that share a first common step, the attack of thiamine-PP on 2-oxoglutarate (alpha-ketoglutarate, KG), leading to the formation of an enamine-thiamine-PP intermediate upon decarboxylation. Thus, displays KGD activity, catalyzing the decarboxylation from five-carbon 2-oxoglutarate to four-carbon succinate semialdehyde (SSA). Also catalyzes C-C bond formation between the activated aldehyde formed after decarboxylation of alpha-ketoglutarate and the carbonyl of glyoxylate (GLX), to yield 2-hydroxy-3-oxoadipate (HOA), which spontaneously decarboxylates to form 5-hydroxylevulinate (HLA). And is also a component of the 2-oxoglutarate dehydrogenase (ODH) complex, that catalyzes the overall conversion of 2-oxoglutarate to succinyl-CoA and CO(2). The KG decarboxylase and KG dehydrogenase reactions provide two alternative, tightly regulated, pathways connecting the oxidative and reductive branches of the TCA cycle.</text>
</comment>
<feature type="compositionally biased region" description="Basic and acidic residues" evidence="34">
    <location>
        <begin position="120"/>
        <end position="142"/>
    </location>
</feature>
<dbReference type="NCBIfam" id="NF008907">
    <property type="entry name" value="PRK12270.1"/>
    <property type="match status" value="1"/>
</dbReference>
<dbReference type="EC" id="2.3.1.61" evidence="8"/>
<keyword evidence="17" id="KW-0560">Oxidoreductase</keyword>
<evidence type="ECO:0000256" key="1">
    <source>
        <dbReference type="ARBA" id="ARBA00001946"/>
    </source>
</evidence>
<dbReference type="Gene3D" id="3.30.559.10">
    <property type="entry name" value="Chloramphenicol acetyltransferase-like domain"/>
    <property type="match status" value="1"/>
</dbReference>
<dbReference type="NCBIfam" id="NF006914">
    <property type="entry name" value="PRK09404.1"/>
    <property type="match status" value="1"/>
</dbReference>
<dbReference type="Proteomes" id="UP000550501">
    <property type="component" value="Unassembled WGS sequence"/>
</dbReference>
<evidence type="ECO:0000256" key="10">
    <source>
        <dbReference type="ARBA" id="ARBA00020204"/>
    </source>
</evidence>
<dbReference type="Pfam" id="PF00198">
    <property type="entry name" value="2-oxoacid_dh"/>
    <property type="match status" value="1"/>
</dbReference>
<dbReference type="GO" id="GO:0000287">
    <property type="term" value="F:magnesium ion binding"/>
    <property type="evidence" value="ECO:0007669"/>
    <property type="project" value="UniProtKB-ARBA"/>
</dbReference>
<dbReference type="Pfam" id="PF16870">
    <property type="entry name" value="OxoGdeHyase_C"/>
    <property type="match status" value="1"/>
</dbReference>
<keyword evidence="37" id="KW-1185">Reference proteome</keyword>
<keyword evidence="15" id="KW-0210">Decarboxylase</keyword>
<evidence type="ECO:0000256" key="22">
    <source>
        <dbReference type="ARBA" id="ARBA00023315"/>
    </source>
</evidence>
<feature type="domain" description="Transketolase-like pyrimidine-binding" evidence="35">
    <location>
        <begin position="946"/>
        <end position="1145"/>
    </location>
</feature>
<evidence type="ECO:0000256" key="31">
    <source>
        <dbReference type="ARBA" id="ARBA00052761"/>
    </source>
</evidence>
<evidence type="ECO:0000256" key="19">
    <source>
        <dbReference type="ARBA" id="ARBA00023054"/>
    </source>
</evidence>
<dbReference type="GO" id="GO:0045252">
    <property type="term" value="C:oxoglutarate dehydrogenase complex"/>
    <property type="evidence" value="ECO:0007669"/>
    <property type="project" value="TreeGrafter"/>
</dbReference>
<comment type="pathway">
    <text evidence="3">Carbohydrate metabolism; tricarboxylic acid cycle; succinyl-CoA from 2-oxoglutarate (dehydrogenase route): step 1/1.</text>
</comment>
<dbReference type="PANTHER" id="PTHR23152">
    <property type="entry name" value="2-OXOGLUTARATE DEHYDROGENASE"/>
    <property type="match status" value="1"/>
</dbReference>
<dbReference type="EC" id="1.2.4.2" evidence="7"/>
<dbReference type="Pfam" id="PF02779">
    <property type="entry name" value="Transket_pyr"/>
    <property type="match status" value="1"/>
</dbReference>
<dbReference type="GO" id="GO:0030976">
    <property type="term" value="F:thiamine pyrophosphate binding"/>
    <property type="evidence" value="ECO:0007669"/>
    <property type="project" value="InterPro"/>
</dbReference>
<dbReference type="GO" id="GO:0006099">
    <property type="term" value="P:tricarboxylic acid cycle"/>
    <property type="evidence" value="ECO:0007669"/>
    <property type="project" value="UniProtKB-UniPathway"/>
</dbReference>
<dbReference type="GO" id="GO:0004591">
    <property type="term" value="F:oxoglutarate dehydrogenase (succinyl-transferring) activity"/>
    <property type="evidence" value="ECO:0007669"/>
    <property type="project" value="UniProtKB-EC"/>
</dbReference>
<accession>A0A839QC32</accession>
<evidence type="ECO:0000256" key="5">
    <source>
        <dbReference type="ARBA" id="ARBA00007702"/>
    </source>
</evidence>
<dbReference type="GO" id="GO:0004149">
    <property type="term" value="F:dihydrolipoyllysine-residue succinyltransferase activity"/>
    <property type="evidence" value="ECO:0007669"/>
    <property type="project" value="UniProtKB-EC"/>
</dbReference>
<comment type="catalytic activity">
    <reaction evidence="30">
        <text>N(6)-[(R)-lipoyl]-L-lysyl-[protein] + 2-oxoglutarate + H(+) = N(6)-[(R)-S(8)-succinyldihydrolipoyl]-L-lysyl-[protein] + CO2</text>
        <dbReference type="Rhea" id="RHEA:12188"/>
        <dbReference type="Rhea" id="RHEA-COMP:10474"/>
        <dbReference type="Rhea" id="RHEA-COMP:20092"/>
        <dbReference type="ChEBI" id="CHEBI:15378"/>
        <dbReference type="ChEBI" id="CHEBI:16526"/>
        <dbReference type="ChEBI" id="CHEBI:16810"/>
        <dbReference type="ChEBI" id="CHEBI:83099"/>
        <dbReference type="ChEBI" id="CHEBI:83120"/>
        <dbReference type="EC" id="1.2.4.2"/>
    </reaction>
</comment>
<evidence type="ECO:0000256" key="24">
    <source>
        <dbReference type="ARBA" id="ARBA00030696"/>
    </source>
</evidence>
<evidence type="ECO:0000256" key="6">
    <source>
        <dbReference type="ARBA" id="ARBA00012226"/>
    </source>
</evidence>
<dbReference type="FunFam" id="3.40.50.11610:FF:000002">
    <property type="entry name" value="2-oxoglutarate dehydrogenase E1 component"/>
    <property type="match status" value="1"/>
</dbReference>
<dbReference type="Gene3D" id="3.40.50.970">
    <property type="match status" value="1"/>
</dbReference>
<feature type="compositionally biased region" description="Low complexity" evidence="34">
    <location>
        <begin position="71"/>
        <end position="87"/>
    </location>
</feature>
<evidence type="ECO:0000256" key="3">
    <source>
        <dbReference type="ARBA" id="ARBA00004813"/>
    </source>
</evidence>
<sequence>MSSPSPFGQNEWLVEEMYRKFREDPSSVDPSWHDFLVDYSPEPTNDTPPESNGKRATAPTSPPEPAPAPKPAASNGSSAQQSKPASKAPEKASEKAPEKESEKAPEKSGENSAGKSAPKPAEKSSEKPASKSTEKSSEKAPEKAPAAKSESKSDSAPAKAKASSSSSNSNQDEAQVLRGAAAAVVKNMSASLEVPTATSVRAIPAKAMIDNRIVINNHLKRTRGGKISFTHLLGYAIVQAVKKFPNMNRHFAETDGKPTAITPAHTNLGLAIDLPGKDGKRSLVVAAIKNCETMKFGQFIAAYEDIVRRARDGKLTAEDFSGVTISLTNPGTIGTVHSVPRLMQGQGAIIGAGAMEYPAEFQGASEERINEVGVGKLMTLTSTYDHRIIQGAESGDFLRTIHTLLLDDDFYDEIFRELGIPYEPVRWRIDNPDSIEDKNARVIELIAAYRNRGHLMADIDPLRLDKTRFRSHPDLDINTHGLTLWDLDREFKVNGFAGQTHKKLRDILGLLRDAYCRHIGVEYTHILEPEQQQWLQERIEVKHEKPTVAEQKYILSKLNAAEAFETFLQTKYVGQKRFSLEGAETVIPMMDAGIDQCAEHGLDEVVIGMPHRGRLNVLANIVGKPYSQIFTEFEGNLNPSQAHGSGDVKYHLGAGGTYIQMFGDNDIAVSLVANPSHLEAVDPVLEGLVRAKQDMLDKGNGPDGFTVVPMMLHGDAAFAGQGVVAETLNLALLRGYRTGGTIHIIVNNQIGFTTSPYDSRSSEYCTDVAKMIGAPIFHVNGDDPEAAVWVAKLAVDFRQKFKKDVVIDMLCYRRRGHNEGDDPSMTQPYMYDVIDTKRGVRKTYTEALIGRGDISMKEAEDALRDYQGQLERVFNEVRELEKHEIEPSSSVESDQMVPAGMNTAVDKSLLARIGDAHLAFGEDFNVHPRVKPVLEKRREMAYEGKVDWAFAELLALGTFLAEGKTIRFTGQDTRRGTFTQRHAVIIDRQSGREFTPLDLLTVDSDGNPTGGKLMIYDSALSEFAAVGFEYGYSVGNPDAMVLWEAQFGDFVNGAQSIIDEFISSGEAKWGQLSDVVLLLPHGHEGQGPDHTSGRIERFLLLWAEGSMTIAMPSTPANYFHLLRRHGLDGIHRPLIVFTPKSMLRNKAAVSDLKDFTEMKFRSVLEEPTYDEGDGDRSKVKRILLTSGKIYYELAARKKKEGRDDVAIVRLEQLAPLPKRRLAETLDQYPNAEKFFWVQEEPANQGAWPTLGLTLPEVLPEKLAGIKRISRRAMSAPSSGSSKVHAVEQQEIIDEAFGK</sequence>
<keyword evidence="22" id="KW-0012">Acyltransferase</keyword>
<keyword evidence="11" id="KW-0816">Tricarboxylic acid cycle</keyword>
<evidence type="ECO:0000256" key="16">
    <source>
        <dbReference type="ARBA" id="ARBA00022842"/>
    </source>
</evidence>
<evidence type="ECO:0000256" key="15">
    <source>
        <dbReference type="ARBA" id="ARBA00022793"/>
    </source>
</evidence>
<evidence type="ECO:0000256" key="13">
    <source>
        <dbReference type="ARBA" id="ARBA00022679"/>
    </source>
</evidence>
<evidence type="ECO:0000256" key="8">
    <source>
        <dbReference type="ARBA" id="ARBA00012945"/>
    </source>
</evidence>
<reference evidence="36 37" key="1">
    <citation type="submission" date="2020-08" db="EMBL/GenBank/DDBJ databases">
        <title>The Agave Microbiome: Exploring the role of microbial communities in plant adaptations to desert environments.</title>
        <authorList>
            <person name="Partida-Martinez L.P."/>
        </authorList>
    </citation>
    <scope>NUCLEOTIDE SEQUENCE [LARGE SCALE GENOMIC DNA]</scope>
    <source>
        <strain evidence="36 37">AT2.18</strain>
    </source>
</reference>
<dbReference type="UniPathway" id="UPA00223">
    <property type="reaction ID" value="UER00997"/>
</dbReference>
<comment type="pathway">
    <text evidence="4">Carbohydrate metabolism; tricarboxylic acid cycle; succinate from 2-oxoglutarate (transferase route): step 1/2.</text>
</comment>
<dbReference type="InterPro" id="IPR001017">
    <property type="entry name" value="DH_E1"/>
</dbReference>
<dbReference type="Gene3D" id="1.10.287.1150">
    <property type="entry name" value="TPP helical domain"/>
    <property type="match status" value="1"/>
</dbReference>
<dbReference type="EMBL" id="JACHVU010000018">
    <property type="protein sequence ID" value="MBB2993510.1"/>
    <property type="molecule type" value="Genomic_DNA"/>
</dbReference>
<evidence type="ECO:0000256" key="26">
    <source>
        <dbReference type="ARBA" id="ARBA00032880"/>
    </source>
</evidence>
<evidence type="ECO:0000256" key="4">
    <source>
        <dbReference type="ARBA" id="ARBA00005053"/>
    </source>
</evidence>
<dbReference type="InterPro" id="IPR032106">
    <property type="entry name" value="2-oxogl_dehyd_N"/>
</dbReference>
<feature type="coiled-coil region" evidence="33">
    <location>
        <begin position="856"/>
        <end position="883"/>
    </location>
</feature>
<comment type="catalytic activity">
    <reaction evidence="31">
        <text>N(6)-[(R)-dihydrolipoyl]-L-lysyl-[protein] + succinyl-CoA = N(6)-[(R)-S(8)-succinyldihydrolipoyl]-L-lysyl-[protein] + CoA</text>
        <dbReference type="Rhea" id="RHEA:15213"/>
        <dbReference type="Rhea" id="RHEA-COMP:10475"/>
        <dbReference type="Rhea" id="RHEA-COMP:20092"/>
        <dbReference type="ChEBI" id="CHEBI:57287"/>
        <dbReference type="ChEBI" id="CHEBI:57292"/>
        <dbReference type="ChEBI" id="CHEBI:83100"/>
        <dbReference type="ChEBI" id="CHEBI:83120"/>
        <dbReference type="EC" id="2.3.1.61"/>
    </reaction>
</comment>
<comment type="cofactor">
    <cofactor evidence="2">
        <name>thiamine diphosphate</name>
        <dbReference type="ChEBI" id="CHEBI:58937"/>
    </cofactor>
</comment>
<evidence type="ECO:0000259" key="35">
    <source>
        <dbReference type="SMART" id="SM00861"/>
    </source>
</evidence>
<protein>
    <recommendedName>
        <fullName evidence="10">Multifunctional 2-oxoglutarate metabolism enzyme</fullName>
        <ecNumber evidence="7">1.2.4.2</ecNumber>
        <ecNumber evidence="9">2.2.1.5</ecNumber>
        <ecNumber evidence="8">2.3.1.61</ecNumber>
        <ecNumber evidence="6">4.1.1.71</ecNumber>
    </recommendedName>
    <alternativeName>
        <fullName evidence="23">2-hydroxy-3-oxoadipate synthase</fullName>
    </alternativeName>
    <alternativeName>
        <fullName evidence="24">2-oxoglutarate carboxy-lyase</fullName>
    </alternativeName>
    <alternativeName>
        <fullName evidence="26">2-oxoglutarate decarboxylase</fullName>
    </alternativeName>
    <alternativeName>
        <fullName evidence="25">Alpha-ketoglutarate decarboxylase</fullName>
    </alternativeName>
    <alternativeName>
        <fullName evidence="27">Alpha-ketoglutarate-glyoxylate carboligase</fullName>
    </alternativeName>
</protein>
<evidence type="ECO:0000256" key="11">
    <source>
        <dbReference type="ARBA" id="ARBA00022532"/>
    </source>
</evidence>
<evidence type="ECO:0000256" key="20">
    <source>
        <dbReference type="ARBA" id="ARBA00023239"/>
    </source>
</evidence>
<keyword evidence="21" id="KW-0511">Multifunctional enzyme</keyword>
<dbReference type="GO" id="GO:0005829">
    <property type="term" value="C:cytosol"/>
    <property type="evidence" value="ECO:0007669"/>
    <property type="project" value="TreeGrafter"/>
</dbReference>
<dbReference type="SUPFAM" id="SSF52777">
    <property type="entry name" value="CoA-dependent acyltransferases"/>
    <property type="match status" value="1"/>
</dbReference>
<comment type="cofactor">
    <cofactor evidence="1">
        <name>Mg(2+)</name>
        <dbReference type="ChEBI" id="CHEBI:18420"/>
    </cofactor>
</comment>
<dbReference type="CDD" id="cd02016">
    <property type="entry name" value="TPP_E1_OGDC_like"/>
    <property type="match status" value="1"/>
</dbReference>
<evidence type="ECO:0000256" key="33">
    <source>
        <dbReference type="SAM" id="Coils"/>
    </source>
</evidence>
<evidence type="ECO:0000313" key="36">
    <source>
        <dbReference type="EMBL" id="MBB2993510.1"/>
    </source>
</evidence>
<evidence type="ECO:0000256" key="17">
    <source>
        <dbReference type="ARBA" id="ARBA00023002"/>
    </source>
</evidence>
<evidence type="ECO:0000256" key="12">
    <source>
        <dbReference type="ARBA" id="ARBA00022533"/>
    </source>
</evidence>
<dbReference type="InterPro" id="IPR031717">
    <property type="entry name" value="ODO-1/KGD_C"/>
</dbReference>
<dbReference type="InterPro" id="IPR011603">
    <property type="entry name" value="2oxoglutarate_DH_E1"/>
</dbReference>
<evidence type="ECO:0000256" key="32">
    <source>
        <dbReference type="ARBA" id="ARBA00058113"/>
    </source>
</evidence>
<dbReference type="GO" id="GO:0008683">
    <property type="term" value="F:2-oxoglutarate decarboxylase activity"/>
    <property type="evidence" value="ECO:0007669"/>
    <property type="project" value="UniProtKB-EC"/>
</dbReference>
<dbReference type="Pfam" id="PF00676">
    <property type="entry name" value="E1_dh"/>
    <property type="match status" value="1"/>
</dbReference>
<keyword evidence="20 36" id="KW-0456">Lyase</keyword>
<feature type="compositionally biased region" description="Basic and acidic residues" evidence="34">
    <location>
        <begin position="22"/>
        <end position="36"/>
    </location>
</feature>
<feature type="compositionally biased region" description="Low complexity" evidence="34">
    <location>
        <begin position="143"/>
        <end position="167"/>
    </location>
</feature>
<keyword evidence="12" id="KW-0021">Allosteric enzyme</keyword>
<evidence type="ECO:0000256" key="28">
    <source>
        <dbReference type="ARBA" id="ARBA00047721"/>
    </source>
</evidence>
<comment type="catalytic activity">
    <reaction evidence="28">
        <text>glyoxylate + 2-oxoglutarate + H(+) = 2-hydroxy-3-oxoadipate + CO2</text>
        <dbReference type="Rhea" id="RHEA:14341"/>
        <dbReference type="ChEBI" id="CHEBI:15378"/>
        <dbReference type="ChEBI" id="CHEBI:16526"/>
        <dbReference type="ChEBI" id="CHEBI:16810"/>
        <dbReference type="ChEBI" id="CHEBI:36655"/>
        <dbReference type="ChEBI" id="CHEBI:57712"/>
        <dbReference type="EC" id="2.2.1.5"/>
    </reaction>
</comment>
<evidence type="ECO:0000256" key="7">
    <source>
        <dbReference type="ARBA" id="ARBA00012280"/>
    </source>
</evidence>
<comment type="similarity">
    <text evidence="5">Belongs to the 2-oxoacid dehydrogenase family. Kgd subfamily.</text>
</comment>
<comment type="catalytic activity">
    <reaction evidence="29">
        <text>2-oxoglutarate + H(+) = succinate semialdehyde + CO2</text>
        <dbReference type="Rhea" id="RHEA:10524"/>
        <dbReference type="ChEBI" id="CHEBI:15378"/>
        <dbReference type="ChEBI" id="CHEBI:16526"/>
        <dbReference type="ChEBI" id="CHEBI:16810"/>
        <dbReference type="ChEBI" id="CHEBI:57706"/>
        <dbReference type="EC" id="4.1.1.71"/>
    </reaction>
</comment>
<dbReference type="InterPro" id="IPR001078">
    <property type="entry name" value="2-oxoacid_DH_actylTfrase"/>
</dbReference>
<dbReference type="EC" id="4.1.1.71" evidence="6"/>
<evidence type="ECO:0000256" key="25">
    <source>
        <dbReference type="ARBA" id="ARBA00032625"/>
    </source>
</evidence>
<evidence type="ECO:0000256" key="30">
    <source>
        <dbReference type="ARBA" id="ARBA00051911"/>
    </source>
</evidence>
<dbReference type="InterPro" id="IPR023213">
    <property type="entry name" value="CAT-like_dom_sf"/>
</dbReference>
<dbReference type="InterPro" id="IPR029061">
    <property type="entry name" value="THDP-binding"/>
</dbReference>
<feature type="compositionally biased region" description="Pro residues" evidence="34">
    <location>
        <begin position="60"/>
        <end position="70"/>
    </location>
</feature>
<evidence type="ECO:0000256" key="23">
    <source>
        <dbReference type="ARBA" id="ARBA00029773"/>
    </source>
</evidence>
<proteinExistence type="inferred from homology"/>
<organism evidence="36 37">
    <name type="scientific">Mycolicibacterium iranicum</name>
    <name type="common">Mycobacterium iranicum</name>
    <dbReference type="NCBI Taxonomy" id="912594"/>
    <lineage>
        <taxon>Bacteria</taxon>
        <taxon>Bacillati</taxon>
        <taxon>Actinomycetota</taxon>
        <taxon>Actinomycetes</taxon>
        <taxon>Mycobacteriales</taxon>
        <taxon>Mycobacteriaceae</taxon>
        <taxon>Mycolicibacterium</taxon>
    </lineage>
</organism>
<evidence type="ECO:0000256" key="14">
    <source>
        <dbReference type="ARBA" id="ARBA00022723"/>
    </source>
</evidence>
<evidence type="ECO:0000256" key="2">
    <source>
        <dbReference type="ARBA" id="ARBA00001964"/>
    </source>
</evidence>
<dbReference type="Gene3D" id="3.40.50.11610">
    <property type="entry name" value="Multifunctional 2-oxoglutarate metabolism enzyme, C-terminal domain"/>
    <property type="match status" value="1"/>
</dbReference>
<evidence type="ECO:0000313" key="37">
    <source>
        <dbReference type="Proteomes" id="UP000550501"/>
    </source>
</evidence>